<dbReference type="PANTHER" id="PTHR34220:SF9">
    <property type="entry name" value="SIGNAL TRANSDUCTION HISTIDINE KINASE INTERNAL REGION DOMAIN-CONTAINING PROTEIN"/>
    <property type="match status" value="1"/>
</dbReference>
<feature type="transmembrane region" description="Helical" evidence="1">
    <location>
        <begin position="16"/>
        <end position="34"/>
    </location>
</feature>
<organism evidence="3 4">
    <name type="scientific">Zunongwangia profunda</name>
    <dbReference type="NCBI Taxonomy" id="398743"/>
    <lineage>
        <taxon>Bacteria</taxon>
        <taxon>Pseudomonadati</taxon>
        <taxon>Bacteroidota</taxon>
        <taxon>Flavobacteriia</taxon>
        <taxon>Flavobacteriales</taxon>
        <taxon>Flavobacteriaceae</taxon>
        <taxon>Zunongwangia</taxon>
    </lineage>
</organism>
<reference evidence="3 4" key="1">
    <citation type="journal article" date="2018" name="Nat. Biotechnol.">
        <title>A standardized bacterial taxonomy based on genome phylogeny substantially revises the tree of life.</title>
        <authorList>
            <person name="Parks D.H."/>
            <person name="Chuvochina M."/>
            <person name="Waite D.W."/>
            <person name="Rinke C."/>
            <person name="Skarshewski A."/>
            <person name="Chaumeil P.A."/>
            <person name="Hugenholtz P."/>
        </authorList>
    </citation>
    <scope>NUCLEOTIDE SEQUENCE [LARGE SCALE GENOMIC DNA]</scope>
    <source>
        <strain evidence="3">UBA9359</strain>
    </source>
</reference>
<name>A0A3D5J4L9_9FLAO</name>
<gene>
    <name evidence="3" type="ORF">DGQ38_18535</name>
</gene>
<dbReference type="SUPFAM" id="SSF55874">
    <property type="entry name" value="ATPase domain of HSP90 chaperone/DNA topoisomerase II/histidine kinase"/>
    <property type="match status" value="1"/>
</dbReference>
<protein>
    <submittedName>
        <fullName evidence="3">Histidine kinase</fullName>
    </submittedName>
</protein>
<accession>A0A3D5J4L9</accession>
<keyword evidence="1" id="KW-1133">Transmembrane helix</keyword>
<dbReference type="InterPro" id="IPR036890">
    <property type="entry name" value="HATPase_C_sf"/>
</dbReference>
<keyword evidence="1" id="KW-0812">Transmembrane</keyword>
<dbReference type="AlphaFoldDB" id="A0A3D5J4L9"/>
<feature type="transmembrane region" description="Helical" evidence="1">
    <location>
        <begin position="55"/>
        <end position="73"/>
    </location>
</feature>
<dbReference type="PANTHER" id="PTHR34220">
    <property type="entry name" value="SENSOR HISTIDINE KINASE YPDA"/>
    <property type="match status" value="1"/>
</dbReference>
<proteinExistence type="predicted"/>
<dbReference type="EMBL" id="DPMF01000423">
    <property type="protein sequence ID" value="HCV83039.1"/>
    <property type="molecule type" value="Genomic_DNA"/>
</dbReference>
<dbReference type="InterPro" id="IPR050640">
    <property type="entry name" value="Bact_2-comp_sensor_kinase"/>
</dbReference>
<dbReference type="GO" id="GO:0016020">
    <property type="term" value="C:membrane"/>
    <property type="evidence" value="ECO:0007669"/>
    <property type="project" value="InterPro"/>
</dbReference>
<evidence type="ECO:0000256" key="1">
    <source>
        <dbReference type="SAM" id="Phobius"/>
    </source>
</evidence>
<evidence type="ECO:0000313" key="4">
    <source>
        <dbReference type="Proteomes" id="UP000264330"/>
    </source>
</evidence>
<dbReference type="Proteomes" id="UP000264330">
    <property type="component" value="Unassembled WGS sequence"/>
</dbReference>
<feature type="transmembrane region" description="Helical" evidence="1">
    <location>
        <begin position="102"/>
        <end position="122"/>
    </location>
</feature>
<keyword evidence="3" id="KW-0418">Kinase</keyword>
<dbReference type="OMA" id="WAHATFY"/>
<evidence type="ECO:0000313" key="3">
    <source>
        <dbReference type="EMBL" id="HCV83039.1"/>
    </source>
</evidence>
<dbReference type="Pfam" id="PF06580">
    <property type="entry name" value="His_kinase"/>
    <property type="match status" value="1"/>
</dbReference>
<keyword evidence="1" id="KW-0472">Membrane</keyword>
<evidence type="ECO:0000259" key="2">
    <source>
        <dbReference type="Pfam" id="PF06580"/>
    </source>
</evidence>
<feature type="domain" description="Signal transduction histidine kinase internal region" evidence="2">
    <location>
        <begin position="146"/>
        <end position="224"/>
    </location>
</feature>
<dbReference type="Gene3D" id="3.30.565.10">
    <property type="entry name" value="Histidine kinase-like ATPase, C-terminal domain"/>
    <property type="match status" value="1"/>
</dbReference>
<comment type="caution">
    <text evidence="3">The sequence shown here is derived from an EMBL/GenBank/DDBJ whole genome shotgun (WGS) entry which is preliminary data.</text>
</comment>
<dbReference type="GO" id="GO:0000155">
    <property type="term" value="F:phosphorelay sensor kinase activity"/>
    <property type="evidence" value="ECO:0007669"/>
    <property type="project" value="InterPro"/>
</dbReference>
<keyword evidence="3" id="KW-0808">Transferase</keyword>
<dbReference type="InterPro" id="IPR010559">
    <property type="entry name" value="Sig_transdc_His_kin_internal"/>
</dbReference>
<sequence>MAFSYWAGSNELQLKAWQVVLDFSVVILLSIFFTHQLKRLLNKCIQFDAIRLKHLFISLGFLLTTTVLFYLVYEVYIELIYTYVYNRTDVLEHTSQGLKNNMIFILNYFIYFTIWTVFYVAIKGLMELNNSREIRLKLESNLKESQLNTLKGQINPHFMFNSLNNIRGLMLEDVPRARNMLTSLSETLRYSLTKSNVDAIALEDELDMVRNFIAISKIQLEDRLIFKEDIDKASLTKLIPPMIIQMLIENAIKHGISSLKEGGLIVLSTLIKDSQLQIKVTNTGTIRTGHKSTQLGLENIKQRLALLYGEKATFNLQEIEHKVIASINIPIV</sequence>